<reference evidence="1" key="1">
    <citation type="submission" date="2018-05" db="EMBL/GenBank/DDBJ databases">
        <authorList>
            <person name="Lanie J.A."/>
            <person name="Ng W.-L."/>
            <person name="Kazmierczak K.M."/>
            <person name="Andrzejewski T.M."/>
            <person name="Davidsen T.M."/>
            <person name="Wayne K.J."/>
            <person name="Tettelin H."/>
            <person name="Glass J.I."/>
            <person name="Rusch D."/>
            <person name="Podicherti R."/>
            <person name="Tsui H.-C.T."/>
            <person name="Winkler M.E."/>
        </authorList>
    </citation>
    <scope>NUCLEOTIDE SEQUENCE</scope>
</reference>
<sequence>WLLEKISSLTIPRVYLKKNFKRFLKSSDQRKLAIQTGFFIS</sequence>
<organism evidence="1">
    <name type="scientific">marine metagenome</name>
    <dbReference type="NCBI Taxonomy" id="408172"/>
    <lineage>
        <taxon>unclassified sequences</taxon>
        <taxon>metagenomes</taxon>
        <taxon>ecological metagenomes</taxon>
    </lineage>
</organism>
<feature type="non-terminal residue" evidence="1">
    <location>
        <position position="1"/>
    </location>
</feature>
<dbReference type="AlphaFoldDB" id="A0A382X0J9"/>
<name>A0A382X0J9_9ZZZZ</name>
<proteinExistence type="predicted"/>
<evidence type="ECO:0000313" key="1">
    <source>
        <dbReference type="EMBL" id="SVD64737.1"/>
    </source>
</evidence>
<gene>
    <name evidence="1" type="ORF">METZ01_LOCUS417591</name>
</gene>
<dbReference type="EMBL" id="UINC01164082">
    <property type="protein sequence ID" value="SVD64737.1"/>
    <property type="molecule type" value="Genomic_DNA"/>
</dbReference>
<protein>
    <submittedName>
        <fullName evidence="1">Uncharacterized protein</fullName>
    </submittedName>
</protein>
<accession>A0A382X0J9</accession>